<reference evidence="2 3" key="1">
    <citation type="submission" date="2022-08" db="EMBL/GenBank/DDBJ databases">
        <title>Reclassification of Massilia species as members of the genera Telluria, Duganella, Pseudoduganella, Mokoshia gen. nov. and Zemynaea gen. nov. using orthogonal and non-orthogonal genome-based approaches.</title>
        <authorList>
            <person name="Bowman J.P."/>
        </authorList>
    </citation>
    <scope>NUCLEOTIDE SEQUENCE [LARGE SCALE GENOMIC DNA]</scope>
    <source>
        <strain evidence="2 3">JCM 31316</strain>
    </source>
</reference>
<proteinExistence type="predicted"/>
<gene>
    <name evidence="2" type="ORF">NX784_24965</name>
</gene>
<dbReference type="EMBL" id="JANUGW010000025">
    <property type="protein sequence ID" value="MCS0584843.1"/>
    <property type="molecule type" value="Genomic_DNA"/>
</dbReference>
<keyword evidence="1" id="KW-0812">Transmembrane</keyword>
<keyword evidence="1" id="KW-1133">Transmembrane helix</keyword>
<evidence type="ECO:0000256" key="1">
    <source>
        <dbReference type="SAM" id="Phobius"/>
    </source>
</evidence>
<feature type="transmembrane region" description="Helical" evidence="1">
    <location>
        <begin position="6"/>
        <end position="24"/>
    </location>
</feature>
<organism evidence="2 3">
    <name type="scientific">Massilia pinisoli</name>
    <dbReference type="NCBI Taxonomy" id="1772194"/>
    <lineage>
        <taxon>Bacteria</taxon>
        <taxon>Pseudomonadati</taxon>
        <taxon>Pseudomonadota</taxon>
        <taxon>Betaproteobacteria</taxon>
        <taxon>Burkholderiales</taxon>
        <taxon>Oxalobacteraceae</taxon>
        <taxon>Telluria group</taxon>
        <taxon>Massilia</taxon>
    </lineage>
</organism>
<protein>
    <submittedName>
        <fullName evidence="2">Uncharacterized protein</fullName>
    </submittedName>
</protein>
<evidence type="ECO:0000313" key="2">
    <source>
        <dbReference type="EMBL" id="MCS0584843.1"/>
    </source>
</evidence>
<keyword evidence="1" id="KW-0472">Membrane</keyword>
<dbReference type="RefSeq" id="WP_258819387.1">
    <property type="nucleotide sequence ID" value="NZ_JANUGW010000025.1"/>
</dbReference>
<accession>A0ABT1ZY40</accession>
<evidence type="ECO:0000313" key="3">
    <source>
        <dbReference type="Proteomes" id="UP001204151"/>
    </source>
</evidence>
<name>A0ABT1ZY40_9BURK</name>
<dbReference type="Proteomes" id="UP001204151">
    <property type="component" value="Unassembled WGS sequence"/>
</dbReference>
<keyword evidence="3" id="KW-1185">Reference proteome</keyword>
<sequence length="153" mass="16899">MKILKWLMVVVVGAPLVLIGSAYIRNKAVGPEGWAMDNTIDKLRAQMKDPESMVIRSSYIVHHAEANGDEDVIAICGVVDAKNSFGGYTGGTRFVSRSASNRKFDTFDTHEVILEKPQEQREAESVHMLSGFDHVYWNPQCVDGAHPAVRPAT</sequence>
<comment type="caution">
    <text evidence="2">The sequence shown here is derived from an EMBL/GenBank/DDBJ whole genome shotgun (WGS) entry which is preliminary data.</text>
</comment>